<evidence type="ECO:0000313" key="3">
    <source>
        <dbReference type="Proteomes" id="UP000694541"/>
    </source>
</evidence>
<keyword evidence="3" id="KW-1185">Reference proteome</keyword>
<evidence type="ECO:0000256" key="1">
    <source>
        <dbReference type="SAM" id="MobiDB-lite"/>
    </source>
</evidence>
<dbReference type="Gene3D" id="6.10.90.10">
    <property type="entry name" value="Apolipoprotein CIII"/>
    <property type="match status" value="1"/>
</dbReference>
<dbReference type="InterPro" id="IPR038195">
    <property type="entry name" value="Apo_CIII_sf"/>
</dbReference>
<feature type="compositionally biased region" description="Pro residues" evidence="1">
    <location>
        <begin position="65"/>
        <end position="74"/>
    </location>
</feature>
<dbReference type="Ensembl" id="ENSANIT00000001503.1">
    <property type="protein sequence ID" value="ENSANIP00000001470.1"/>
    <property type="gene ID" value="ENSANIG00000001059.1"/>
</dbReference>
<feature type="region of interest" description="Disordered" evidence="1">
    <location>
        <begin position="53"/>
        <end position="91"/>
    </location>
</feature>
<dbReference type="Proteomes" id="UP000694541">
    <property type="component" value="Unplaced"/>
</dbReference>
<proteinExistence type="predicted"/>
<evidence type="ECO:0000313" key="2">
    <source>
        <dbReference type="Ensembl" id="ENSANIP00000001470.1"/>
    </source>
</evidence>
<organism evidence="2 3">
    <name type="scientific">Accipiter nisus</name>
    <name type="common">Eurasian sparrowhawk</name>
    <dbReference type="NCBI Taxonomy" id="211598"/>
    <lineage>
        <taxon>Eukaryota</taxon>
        <taxon>Metazoa</taxon>
        <taxon>Chordata</taxon>
        <taxon>Craniata</taxon>
        <taxon>Vertebrata</taxon>
        <taxon>Euteleostomi</taxon>
        <taxon>Archelosauria</taxon>
        <taxon>Archosauria</taxon>
        <taxon>Dinosauria</taxon>
        <taxon>Saurischia</taxon>
        <taxon>Theropoda</taxon>
        <taxon>Coelurosauria</taxon>
        <taxon>Aves</taxon>
        <taxon>Neognathae</taxon>
        <taxon>Neoaves</taxon>
        <taxon>Telluraves</taxon>
        <taxon>Accipitrimorphae</taxon>
        <taxon>Accipitriformes</taxon>
        <taxon>Accipitridae</taxon>
        <taxon>Accipitrinae</taxon>
        <taxon>Accipiter</taxon>
    </lineage>
</organism>
<name>A0A8B9M7V4_9AVES</name>
<protein>
    <submittedName>
        <fullName evidence="2">Uncharacterized protein</fullName>
    </submittedName>
</protein>
<feature type="compositionally biased region" description="Low complexity" evidence="1">
    <location>
        <begin position="75"/>
        <end position="91"/>
    </location>
</feature>
<feature type="region of interest" description="Disordered" evidence="1">
    <location>
        <begin position="1"/>
        <end position="26"/>
    </location>
</feature>
<sequence>MHTRAEPQASPRQPRLVLAGADTPGEPETMVRKVQEYAQKATAMAKTAFSMVQESDAAQQARWPPALPLPPTPLPARASGPGSHSPSQSPP</sequence>
<dbReference type="AlphaFoldDB" id="A0A8B9M7V4"/>
<reference evidence="2" key="2">
    <citation type="submission" date="2025-09" db="UniProtKB">
        <authorList>
            <consortium name="Ensembl"/>
        </authorList>
    </citation>
    <scope>IDENTIFICATION</scope>
</reference>
<reference evidence="2" key="1">
    <citation type="submission" date="2025-08" db="UniProtKB">
        <authorList>
            <consortium name="Ensembl"/>
        </authorList>
    </citation>
    <scope>IDENTIFICATION</scope>
</reference>
<accession>A0A8B9M7V4</accession>